<accession>A0A1K1KLC2</accession>
<sequence length="37" mass="4291">MTFETSDKTAWLVVPARKYALINENRLPQFSNSLLVH</sequence>
<organism evidence="1 2">
    <name type="scientific">Ligilactobacillus acidipiscis</name>
    <dbReference type="NCBI Taxonomy" id="89059"/>
    <lineage>
        <taxon>Bacteria</taxon>
        <taxon>Bacillati</taxon>
        <taxon>Bacillota</taxon>
        <taxon>Bacilli</taxon>
        <taxon>Lactobacillales</taxon>
        <taxon>Lactobacillaceae</taxon>
        <taxon>Ligilactobacillus</taxon>
    </lineage>
</organism>
<proteinExistence type="predicted"/>
<gene>
    <name evidence="1" type="ORF">LAC1533_0258</name>
</gene>
<reference evidence="2" key="1">
    <citation type="submission" date="2016-11" db="EMBL/GenBank/DDBJ databases">
        <authorList>
            <person name="Papadimitriou K."/>
        </authorList>
    </citation>
    <scope>NUCLEOTIDE SEQUENCE [LARGE SCALE GENOMIC DNA]</scope>
    <source>
        <strain evidence="2">ACA-DC 1533</strain>
    </source>
</reference>
<dbReference type="Proteomes" id="UP000190935">
    <property type="component" value="Chromosome I"/>
</dbReference>
<protein>
    <submittedName>
        <fullName evidence="1">Uncharacterized protein</fullName>
    </submittedName>
</protein>
<dbReference type="KEGG" id="laca:LAC1533_0258"/>
<evidence type="ECO:0000313" key="1">
    <source>
        <dbReference type="EMBL" id="SFV39678.1"/>
    </source>
</evidence>
<dbReference type="EMBL" id="LT630287">
    <property type="protein sequence ID" value="SFV39678.1"/>
    <property type="molecule type" value="Genomic_DNA"/>
</dbReference>
<dbReference type="AlphaFoldDB" id="A0A1K1KLC2"/>
<evidence type="ECO:0000313" key="2">
    <source>
        <dbReference type="Proteomes" id="UP000190935"/>
    </source>
</evidence>
<name>A0A1K1KLC2_9LACO</name>